<dbReference type="Proteomes" id="UP000010445">
    <property type="component" value="Unassembled WGS sequence"/>
</dbReference>
<evidence type="ECO:0000313" key="2">
    <source>
        <dbReference type="Proteomes" id="UP000010445"/>
    </source>
</evidence>
<evidence type="ECO:0000313" key="1">
    <source>
        <dbReference type="EMBL" id="EKX87843.1"/>
    </source>
</evidence>
<dbReference type="eggNOG" id="COG1075">
    <property type="taxonomic scope" value="Bacteria"/>
</dbReference>
<accession>L1M9E5</accession>
<dbReference type="SUPFAM" id="SSF53474">
    <property type="entry name" value="alpha/beta-Hydrolases"/>
    <property type="match status" value="1"/>
</dbReference>
<gene>
    <name evidence="1" type="ORF">HMPREF9997_02621</name>
</gene>
<organism evidence="1 2">
    <name type="scientific">Corynebacterium durum F0235</name>
    <dbReference type="NCBI Taxonomy" id="1035195"/>
    <lineage>
        <taxon>Bacteria</taxon>
        <taxon>Bacillati</taxon>
        <taxon>Actinomycetota</taxon>
        <taxon>Actinomycetes</taxon>
        <taxon>Mycobacteriales</taxon>
        <taxon>Corynebacteriaceae</taxon>
        <taxon>Corynebacterium</taxon>
    </lineage>
</organism>
<dbReference type="Pfam" id="PF01674">
    <property type="entry name" value="Lipase_2"/>
    <property type="match status" value="1"/>
</dbReference>
<dbReference type="OrthoDB" id="8871309at2"/>
<dbReference type="HOGENOM" id="CLU_029537_2_0_11"/>
<dbReference type="PANTHER" id="PTHR37946">
    <property type="entry name" value="SLL1969 PROTEIN"/>
    <property type="match status" value="1"/>
</dbReference>
<reference evidence="1 2" key="1">
    <citation type="submission" date="2012-05" db="EMBL/GenBank/DDBJ databases">
        <authorList>
            <person name="Weinstock G."/>
            <person name="Sodergren E."/>
            <person name="Lobos E.A."/>
            <person name="Fulton L."/>
            <person name="Fulton R."/>
            <person name="Courtney L."/>
            <person name="Fronick C."/>
            <person name="O'Laughlin M."/>
            <person name="Godfrey J."/>
            <person name="Wilson R.M."/>
            <person name="Miner T."/>
            <person name="Farmer C."/>
            <person name="Delehaunty K."/>
            <person name="Cordes M."/>
            <person name="Minx P."/>
            <person name="Tomlinson C."/>
            <person name="Chen J."/>
            <person name="Wollam A."/>
            <person name="Pepin K.H."/>
            <person name="Bhonagiri V."/>
            <person name="Zhang X."/>
            <person name="Suruliraj S."/>
            <person name="Warren W."/>
            <person name="Mitreva M."/>
            <person name="Mardis E.R."/>
            <person name="Wilson R.K."/>
        </authorList>
    </citation>
    <scope>NUCLEOTIDE SEQUENCE [LARGE SCALE GENOMIC DNA]</scope>
    <source>
        <strain evidence="1 2">F0235</strain>
    </source>
</reference>
<keyword evidence="2" id="KW-1185">Reference proteome</keyword>
<dbReference type="GO" id="GO:0016787">
    <property type="term" value="F:hydrolase activity"/>
    <property type="evidence" value="ECO:0007669"/>
    <property type="project" value="InterPro"/>
</dbReference>
<comment type="caution">
    <text evidence="1">The sequence shown here is derived from an EMBL/GenBank/DDBJ whole genome shotgun (WGS) entry which is preliminary data.</text>
</comment>
<dbReference type="GO" id="GO:0016042">
    <property type="term" value="P:lipid catabolic process"/>
    <property type="evidence" value="ECO:0007669"/>
    <property type="project" value="InterPro"/>
</dbReference>
<dbReference type="InterPro" id="IPR029058">
    <property type="entry name" value="AB_hydrolase_fold"/>
</dbReference>
<dbReference type="STRING" id="1035195.HMPREF9997_02621"/>
<dbReference type="AlphaFoldDB" id="L1M9E5"/>
<proteinExistence type="predicted"/>
<protein>
    <submittedName>
        <fullName evidence="1">Triacylglycerol lipase</fullName>
    </submittedName>
</protein>
<dbReference type="EMBL" id="AMEM01000041">
    <property type="protein sequence ID" value="EKX87843.1"/>
    <property type="molecule type" value="Genomic_DNA"/>
</dbReference>
<sequence length="252" mass="27590">MSKPLGARVPTRGWVEDDWRAAPSAQRPWPVVLVHGTSASTGDYMELARELRELGWAVFIPTYGNRATNPIEDSAEQVLAYINQVLHATGAEKVIIVGHSQGGVLARYLIKRLGGASKVKHLISLSSPHHGTSLGGMLNVLVNSERSADFMIRMINNYFGPAGMQQIVGSDFLTDLNADGDTVPGPGYTCLVTRTDTTVSPVESGFLDGPGVDNSWIQDYYPLAVILHEDMPRDRRVRELVISTIEQLRPLQ</sequence>
<name>L1M9E5_9CORY</name>
<dbReference type="PANTHER" id="PTHR37946:SF1">
    <property type="entry name" value="SLL1969 PROTEIN"/>
    <property type="match status" value="1"/>
</dbReference>
<dbReference type="Gene3D" id="3.40.50.1820">
    <property type="entry name" value="alpha/beta hydrolase"/>
    <property type="match status" value="1"/>
</dbReference>
<dbReference type="PATRIC" id="fig|1035195.3.peg.2343"/>
<dbReference type="RefSeq" id="WP_006062424.1">
    <property type="nucleotide sequence ID" value="NZ_KB290824.1"/>
</dbReference>
<dbReference type="InterPro" id="IPR002918">
    <property type="entry name" value="Lipase_EstA/Esterase_EstB"/>
</dbReference>